<keyword evidence="10" id="KW-1185">Reference proteome</keyword>
<proteinExistence type="inferred from homology"/>
<keyword evidence="5 7" id="KW-0472">Membrane</keyword>
<evidence type="ECO:0000259" key="8">
    <source>
        <dbReference type="PROSITE" id="PS51778"/>
    </source>
</evidence>
<dbReference type="GO" id="GO:0032366">
    <property type="term" value="P:intracellular sterol transport"/>
    <property type="evidence" value="ECO:0007669"/>
    <property type="project" value="TreeGrafter"/>
</dbReference>
<dbReference type="OMA" id="PSGNMIS"/>
<dbReference type="InterPro" id="IPR051482">
    <property type="entry name" value="Cholesterol_transport"/>
</dbReference>
<dbReference type="GO" id="GO:0005739">
    <property type="term" value="C:mitochondrion"/>
    <property type="evidence" value="ECO:0007669"/>
    <property type="project" value="TreeGrafter"/>
</dbReference>
<dbReference type="HOGENOM" id="CLU_006864_0_0_1"/>
<feature type="compositionally biased region" description="Basic and acidic residues" evidence="6">
    <location>
        <begin position="138"/>
        <end position="151"/>
    </location>
</feature>
<dbReference type="AlphaFoldDB" id="A0A084G0Y9"/>
<dbReference type="SMART" id="SM00568">
    <property type="entry name" value="GRAM"/>
    <property type="match status" value="1"/>
</dbReference>
<evidence type="ECO:0000256" key="5">
    <source>
        <dbReference type="ARBA" id="ARBA00023136"/>
    </source>
</evidence>
<comment type="subcellular location">
    <subcellularLocation>
        <location evidence="1">Membrane</location>
        <topology evidence="1">Single-pass membrane protein</topology>
    </subcellularLocation>
</comment>
<keyword evidence="4 7" id="KW-1133">Transmembrane helix</keyword>
<feature type="region of interest" description="Disordered" evidence="6">
    <location>
        <begin position="1083"/>
        <end position="1104"/>
    </location>
</feature>
<feature type="compositionally biased region" description="Polar residues" evidence="6">
    <location>
        <begin position="179"/>
        <end position="191"/>
    </location>
</feature>
<dbReference type="EMBL" id="JOWA01000110">
    <property type="protein sequence ID" value="KEZ41001.1"/>
    <property type="molecule type" value="Genomic_DNA"/>
</dbReference>
<dbReference type="Pfam" id="PF16016">
    <property type="entry name" value="VASt"/>
    <property type="match status" value="1"/>
</dbReference>
<feature type="region of interest" description="Disordered" evidence="6">
    <location>
        <begin position="646"/>
        <end position="744"/>
    </location>
</feature>
<dbReference type="PROSITE" id="PS51778">
    <property type="entry name" value="VAST"/>
    <property type="match status" value="1"/>
</dbReference>
<evidence type="ECO:0000313" key="10">
    <source>
        <dbReference type="Proteomes" id="UP000028545"/>
    </source>
</evidence>
<dbReference type="GO" id="GO:0032934">
    <property type="term" value="F:sterol binding"/>
    <property type="evidence" value="ECO:0007669"/>
    <property type="project" value="TreeGrafter"/>
</dbReference>
<accession>A0A084G0Y9</accession>
<feature type="compositionally biased region" description="Polar residues" evidence="6">
    <location>
        <begin position="28"/>
        <end position="39"/>
    </location>
</feature>
<feature type="compositionally biased region" description="Basic and acidic residues" evidence="6">
    <location>
        <begin position="655"/>
        <end position="664"/>
    </location>
</feature>
<sequence>MADDDGNKAASFHPSAAAERTSSRRKSASNPDSYKSSGLSRRESSARADQQFSDASSVEYTSKTSAPSSERSGSIDSDTRRSRTQPSLLPPEPVSRRSTSPAGRIKSIFRSKKSNSSSLERSTSPERTHSAPPPEEESQSKPDPTRVHHELGSSITQEPAKPLRVHPKLDINARPQTPPTSDTYGPTIVNTPPTPTEPSHFPSRFSGKHAHSGTGTGSPPPRSTSSSSPNGMSSHRRLRSGSAGPSKLSNTTIAPLTPTPENSAVPGGPATPSSGFFSSVISAAQTAANTLSTSIQNTTIGPGTGGKSPKNGLPTQDQQQDYEQQGQEDGGVEVKALAREVPEAQTEEKKEPAVKTLGTGDLSLSQLGLSDPSQDATPTAATPGPQVEKIMTEAARARSESTPVEPSPSFSQFHHDTSSTEDHSHTRAQSLYDQPGVPDGSERTPSMYDFPDDKSGAATGAQRSSSVRSAIGRRRKRGSSTATGYTANTDRTGTTIGAAIVAANASFAHPRANSSAPKLTGFAIASKKRNRDFHNLFKSVPDDDYLIEDYSCALQREILAHGRLYVSEGHLCFSSNILGWVTTLVLSFDEIVSVEKRSTALLFKNGLMISTLHNKHVFASFTNRDSTYDLIIKIWQLGHPKLQSTLNGIRLEGPGGDKTERITDDEPGAAADQDDQSLSGSEDESDEDIYDEDDESAEVADTTQFTDVGTADAGDGEKAVTTRKTSGAVVTNGSPTDSPSKEVTTNGTALAEFPGPATHAPTDCGDAATHYDKVVGDEVIPAPLGQVFSMLFGAQSVTWISKFITENQKCTELQMEDKRGLSSDHTERSYSFIKPLAGGIGPKQTRCLITESIDALDWEKAVNLSVSTNNPDVPSGNVFTVKTKYCLSWAERNQTRVQVNCTIEWTGKSWIKGPIENGARDGQTAYCRDLFAALKASLETRPGAAAAPAPKKKRGKKMKAQQTISPVDVQAPKPSAKRSWGILEPVRGILEPLLDIVKPILTGNIVYGLLVGLLVAAWFGFGFKFNGYNSPGRDVAFDDRLLGPYGHPDRVAAYEEMWRREESELWDWLEERVGLDRLGADNDSPARKRAVEPRTVEEKMREEKMDAREVEEAIRVTEEKLKVLKDMMARKAGV</sequence>
<evidence type="ECO:0000256" key="6">
    <source>
        <dbReference type="SAM" id="MobiDB-lite"/>
    </source>
</evidence>
<dbReference type="GeneID" id="27726100"/>
<dbReference type="Pfam" id="PF02893">
    <property type="entry name" value="GRAM"/>
    <property type="match status" value="1"/>
</dbReference>
<evidence type="ECO:0000256" key="3">
    <source>
        <dbReference type="ARBA" id="ARBA00022692"/>
    </source>
</evidence>
<dbReference type="GO" id="GO:0005789">
    <property type="term" value="C:endoplasmic reticulum membrane"/>
    <property type="evidence" value="ECO:0007669"/>
    <property type="project" value="TreeGrafter"/>
</dbReference>
<reference evidence="9 10" key="1">
    <citation type="journal article" date="2014" name="Genome Announc.">
        <title>Draft genome sequence of the pathogenic fungus Scedosporium apiospermum.</title>
        <authorList>
            <person name="Vandeputte P."/>
            <person name="Ghamrawi S."/>
            <person name="Rechenmann M."/>
            <person name="Iltis A."/>
            <person name="Giraud S."/>
            <person name="Fleury M."/>
            <person name="Thornton C."/>
            <person name="Delhaes L."/>
            <person name="Meyer W."/>
            <person name="Papon N."/>
            <person name="Bouchara J.P."/>
        </authorList>
    </citation>
    <scope>NUCLEOTIDE SEQUENCE [LARGE SCALE GENOMIC DNA]</scope>
    <source>
        <strain evidence="9 10">IHEM 14462</strain>
    </source>
</reference>
<feature type="region of interest" description="Disordered" evidence="6">
    <location>
        <begin position="1"/>
        <end position="276"/>
    </location>
</feature>
<dbReference type="VEuPathDB" id="FungiDB:SAPIO_CDS7028"/>
<feature type="compositionally biased region" description="Low complexity" evidence="6">
    <location>
        <begin position="223"/>
        <end position="233"/>
    </location>
</feature>
<dbReference type="GO" id="GO:0140268">
    <property type="term" value="C:endoplasmic reticulum-plasma membrane contact site"/>
    <property type="evidence" value="ECO:0007669"/>
    <property type="project" value="TreeGrafter"/>
</dbReference>
<dbReference type="KEGG" id="sapo:SAPIO_CDS7028"/>
<feature type="compositionally biased region" description="Polar residues" evidence="6">
    <location>
        <begin position="722"/>
        <end position="744"/>
    </location>
</feature>
<dbReference type="Proteomes" id="UP000028545">
    <property type="component" value="Unassembled WGS sequence"/>
</dbReference>
<feature type="compositionally biased region" description="Polar residues" evidence="6">
    <location>
        <begin position="400"/>
        <end position="412"/>
    </location>
</feature>
<evidence type="ECO:0000256" key="1">
    <source>
        <dbReference type="ARBA" id="ARBA00004167"/>
    </source>
</evidence>
<evidence type="ECO:0000313" key="9">
    <source>
        <dbReference type="EMBL" id="KEZ41001.1"/>
    </source>
</evidence>
<feature type="compositionally biased region" description="Polar residues" evidence="6">
    <location>
        <begin position="479"/>
        <end position="489"/>
    </location>
</feature>
<organism evidence="9 10">
    <name type="scientific">Pseudallescheria apiosperma</name>
    <name type="common">Scedosporium apiospermum</name>
    <dbReference type="NCBI Taxonomy" id="563466"/>
    <lineage>
        <taxon>Eukaryota</taxon>
        <taxon>Fungi</taxon>
        <taxon>Dikarya</taxon>
        <taxon>Ascomycota</taxon>
        <taxon>Pezizomycotina</taxon>
        <taxon>Sordariomycetes</taxon>
        <taxon>Hypocreomycetidae</taxon>
        <taxon>Microascales</taxon>
        <taxon>Microascaceae</taxon>
        <taxon>Scedosporium</taxon>
    </lineage>
</organism>
<dbReference type="CDD" id="cd13220">
    <property type="entry name" value="PH-GRAM_GRAMDC"/>
    <property type="match status" value="1"/>
</dbReference>
<feature type="region of interest" description="Disordered" evidence="6">
    <location>
        <begin position="942"/>
        <end position="964"/>
    </location>
</feature>
<dbReference type="InterPro" id="IPR031968">
    <property type="entry name" value="VASt"/>
</dbReference>
<dbReference type="PANTHER" id="PTHR23319">
    <property type="entry name" value="GRAM DOMAIN CONTAINING 1B, ISOFORM E"/>
    <property type="match status" value="1"/>
</dbReference>
<feature type="compositionally biased region" description="Polar residues" evidence="6">
    <location>
        <begin position="47"/>
        <end position="76"/>
    </location>
</feature>
<dbReference type="OrthoDB" id="2162691at2759"/>
<dbReference type="Gene3D" id="2.30.29.30">
    <property type="entry name" value="Pleckstrin-homology domain (PH domain)/Phosphotyrosine-binding domain (PTB)"/>
    <property type="match status" value="1"/>
</dbReference>
<evidence type="ECO:0000256" key="2">
    <source>
        <dbReference type="ARBA" id="ARBA00006582"/>
    </source>
</evidence>
<dbReference type="InterPro" id="IPR011993">
    <property type="entry name" value="PH-like_dom_sf"/>
</dbReference>
<feature type="compositionally biased region" description="Polar residues" evidence="6">
    <location>
        <begin position="247"/>
        <end position="262"/>
    </location>
</feature>
<feature type="transmembrane region" description="Helical" evidence="7">
    <location>
        <begin position="1005"/>
        <end position="1023"/>
    </location>
</feature>
<name>A0A084G0Y9_PSEDA</name>
<feature type="compositionally biased region" description="Acidic residues" evidence="6">
    <location>
        <begin position="665"/>
        <end position="698"/>
    </location>
</feature>
<protein>
    <recommendedName>
        <fullName evidence="8">VASt domain-containing protein</fullName>
    </recommendedName>
</protein>
<feature type="compositionally biased region" description="Basic and acidic residues" evidence="6">
    <location>
        <begin position="336"/>
        <end position="353"/>
    </location>
</feature>
<dbReference type="GO" id="GO:0032541">
    <property type="term" value="C:cortical endoplasmic reticulum"/>
    <property type="evidence" value="ECO:0007669"/>
    <property type="project" value="TreeGrafter"/>
</dbReference>
<dbReference type="GO" id="GO:0005886">
    <property type="term" value="C:plasma membrane"/>
    <property type="evidence" value="ECO:0007669"/>
    <property type="project" value="TreeGrafter"/>
</dbReference>
<feature type="region of interest" description="Disordered" evidence="6">
    <location>
        <begin position="293"/>
        <end position="489"/>
    </location>
</feature>
<feature type="compositionally biased region" description="Low complexity" evidence="6">
    <location>
        <begin position="356"/>
        <end position="375"/>
    </location>
</feature>
<evidence type="ECO:0000256" key="7">
    <source>
        <dbReference type="SAM" id="Phobius"/>
    </source>
</evidence>
<feature type="domain" description="VASt" evidence="8">
    <location>
        <begin position="771"/>
        <end position="942"/>
    </location>
</feature>
<keyword evidence="3 7" id="KW-0812">Transmembrane</keyword>
<feature type="compositionally biased region" description="Basic and acidic residues" evidence="6">
    <location>
        <begin position="413"/>
        <end position="425"/>
    </location>
</feature>
<comment type="caution">
    <text evidence="9">The sequence shown here is derived from an EMBL/GenBank/DDBJ whole genome shotgun (WGS) entry which is preliminary data.</text>
</comment>
<dbReference type="GO" id="GO:0120015">
    <property type="term" value="F:sterol transfer activity"/>
    <property type="evidence" value="ECO:0007669"/>
    <property type="project" value="TreeGrafter"/>
</dbReference>
<feature type="compositionally biased region" description="Low complexity" evidence="6">
    <location>
        <begin position="316"/>
        <end position="327"/>
    </location>
</feature>
<evidence type="ECO:0000256" key="4">
    <source>
        <dbReference type="ARBA" id="ARBA00022989"/>
    </source>
</evidence>
<dbReference type="PANTHER" id="PTHR23319:SF4">
    <property type="entry name" value="GRAM DOMAIN CONTAINING 1B, ISOFORM E"/>
    <property type="match status" value="1"/>
</dbReference>
<comment type="similarity">
    <text evidence="2">Belongs to the YSP2 family.</text>
</comment>
<feature type="compositionally biased region" description="Basic residues" evidence="6">
    <location>
        <begin position="950"/>
        <end position="959"/>
    </location>
</feature>
<dbReference type="RefSeq" id="XP_016640800.1">
    <property type="nucleotide sequence ID" value="XM_016788973.1"/>
</dbReference>
<dbReference type="InterPro" id="IPR004182">
    <property type="entry name" value="GRAM"/>
</dbReference>
<gene>
    <name evidence="9" type="ORF">SAPIO_CDS7028</name>
</gene>